<evidence type="ECO:0000313" key="1">
    <source>
        <dbReference type="EMBL" id="KAH3698661.1"/>
    </source>
</evidence>
<name>A0A9D4BDH5_DREPO</name>
<reference evidence="1" key="1">
    <citation type="journal article" date="2019" name="bioRxiv">
        <title>The Genome of the Zebra Mussel, Dreissena polymorpha: A Resource for Invasive Species Research.</title>
        <authorList>
            <person name="McCartney M.A."/>
            <person name="Auch B."/>
            <person name="Kono T."/>
            <person name="Mallez S."/>
            <person name="Zhang Y."/>
            <person name="Obille A."/>
            <person name="Becker A."/>
            <person name="Abrahante J.E."/>
            <person name="Garbe J."/>
            <person name="Badalamenti J.P."/>
            <person name="Herman A."/>
            <person name="Mangelson H."/>
            <person name="Liachko I."/>
            <person name="Sullivan S."/>
            <person name="Sone E.D."/>
            <person name="Koren S."/>
            <person name="Silverstein K.A.T."/>
            <person name="Beckman K.B."/>
            <person name="Gohl D.M."/>
        </authorList>
    </citation>
    <scope>NUCLEOTIDE SEQUENCE</scope>
    <source>
        <strain evidence="1">Duluth1</strain>
        <tissue evidence="1">Whole animal</tissue>
    </source>
</reference>
<accession>A0A9D4BDH5</accession>
<proteinExistence type="predicted"/>
<organism evidence="1 2">
    <name type="scientific">Dreissena polymorpha</name>
    <name type="common">Zebra mussel</name>
    <name type="synonym">Mytilus polymorpha</name>
    <dbReference type="NCBI Taxonomy" id="45954"/>
    <lineage>
        <taxon>Eukaryota</taxon>
        <taxon>Metazoa</taxon>
        <taxon>Spiralia</taxon>
        <taxon>Lophotrochozoa</taxon>
        <taxon>Mollusca</taxon>
        <taxon>Bivalvia</taxon>
        <taxon>Autobranchia</taxon>
        <taxon>Heteroconchia</taxon>
        <taxon>Euheterodonta</taxon>
        <taxon>Imparidentia</taxon>
        <taxon>Neoheterodontei</taxon>
        <taxon>Myida</taxon>
        <taxon>Dreissenoidea</taxon>
        <taxon>Dreissenidae</taxon>
        <taxon>Dreissena</taxon>
    </lineage>
</organism>
<protein>
    <submittedName>
        <fullName evidence="1">Uncharacterized protein</fullName>
    </submittedName>
</protein>
<comment type="caution">
    <text evidence="1">The sequence shown here is derived from an EMBL/GenBank/DDBJ whole genome shotgun (WGS) entry which is preliminary data.</text>
</comment>
<dbReference type="Proteomes" id="UP000828390">
    <property type="component" value="Unassembled WGS sequence"/>
</dbReference>
<reference evidence="1" key="2">
    <citation type="submission" date="2020-11" db="EMBL/GenBank/DDBJ databases">
        <authorList>
            <person name="McCartney M.A."/>
            <person name="Auch B."/>
            <person name="Kono T."/>
            <person name="Mallez S."/>
            <person name="Becker A."/>
            <person name="Gohl D.M."/>
            <person name="Silverstein K.A.T."/>
            <person name="Koren S."/>
            <person name="Bechman K.B."/>
            <person name="Herman A."/>
            <person name="Abrahante J.E."/>
            <person name="Garbe J."/>
        </authorList>
    </citation>
    <scope>NUCLEOTIDE SEQUENCE</scope>
    <source>
        <strain evidence="1">Duluth1</strain>
        <tissue evidence="1">Whole animal</tissue>
    </source>
</reference>
<evidence type="ECO:0000313" key="2">
    <source>
        <dbReference type="Proteomes" id="UP000828390"/>
    </source>
</evidence>
<dbReference type="AlphaFoldDB" id="A0A9D4BDH5"/>
<gene>
    <name evidence="1" type="ORF">DPMN_086206</name>
</gene>
<sequence length="60" mass="7146">MVQEEFPSFLAYLYILCGQKVELESTDHIMKLKNMYQFTINNACRCLHFWNCCALIIRPN</sequence>
<dbReference type="EMBL" id="JAIWYP010000016">
    <property type="protein sequence ID" value="KAH3698661.1"/>
    <property type="molecule type" value="Genomic_DNA"/>
</dbReference>
<keyword evidence="2" id="KW-1185">Reference proteome</keyword>